<dbReference type="SMART" id="SM00829">
    <property type="entry name" value="PKS_ER"/>
    <property type="match status" value="1"/>
</dbReference>
<dbReference type="InterPro" id="IPR002364">
    <property type="entry name" value="Quin_OxRdtase/zeta-crystal_CS"/>
</dbReference>
<dbReference type="PANTHER" id="PTHR48106:SF13">
    <property type="entry name" value="QUINONE OXIDOREDUCTASE-RELATED"/>
    <property type="match status" value="1"/>
</dbReference>
<reference evidence="4" key="1">
    <citation type="submission" date="2018-06" db="EMBL/GenBank/DDBJ databases">
        <authorList>
            <person name="Zhirakovskaya E."/>
        </authorList>
    </citation>
    <scope>NUCLEOTIDE SEQUENCE</scope>
</reference>
<dbReference type="GO" id="GO:0008270">
    <property type="term" value="F:zinc ion binding"/>
    <property type="evidence" value="ECO:0007669"/>
    <property type="project" value="InterPro"/>
</dbReference>
<accession>A0A3B0W7P8</accession>
<dbReference type="Gene3D" id="3.90.180.10">
    <property type="entry name" value="Medium-chain alcohol dehydrogenases, catalytic domain"/>
    <property type="match status" value="1"/>
</dbReference>
<dbReference type="GO" id="GO:0035925">
    <property type="term" value="F:mRNA 3'-UTR AU-rich region binding"/>
    <property type="evidence" value="ECO:0007669"/>
    <property type="project" value="TreeGrafter"/>
</dbReference>
<dbReference type="SUPFAM" id="SSF50129">
    <property type="entry name" value="GroES-like"/>
    <property type="match status" value="1"/>
</dbReference>
<evidence type="ECO:0000256" key="2">
    <source>
        <dbReference type="ARBA" id="ARBA00023002"/>
    </source>
</evidence>
<dbReference type="AlphaFoldDB" id="A0A3B0W7P8"/>
<evidence type="ECO:0000259" key="3">
    <source>
        <dbReference type="SMART" id="SM00829"/>
    </source>
</evidence>
<dbReference type="Pfam" id="PF08240">
    <property type="entry name" value="ADH_N"/>
    <property type="match status" value="1"/>
</dbReference>
<proteinExistence type="predicted"/>
<dbReference type="InterPro" id="IPR013149">
    <property type="entry name" value="ADH-like_C"/>
</dbReference>
<dbReference type="SUPFAM" id="SSF51735">
    <property type="entry name" value="NAD(P)-binding Rossmann-fold domains"/>
    <property type="match status" value="1"/>
</dbReference>
<gene>
    <name evidence="4" type="ORF">MNBD_GAMMA05-843</name>
</gene>
<dbReference type="InterPro" id="IPR020843">
    <property type="entry name" value="ER"/>
</dbReference>
<dbReference type="InterPro" id="IPR036291">
    <property type="entry name" value="NAD(P)-bd_dom_sf"/>
</dbReference>
<sequence length="326" mass="35127">MKAIQIDQTGNPDRLLYKDLEKPVPAEGQVLVKVSVIGVTYGDVMVQRGVYPVMPELPATLGFECSGVVESIGKGVSDISVGQSVAVLGTMGCYAEYVVAEQAMVIPVPESLDKNLVAAFPIAYLTAYHLLHSMGQVKKGQTVLLYGAAGGVGTAVIQLAKLVGVNVIGISSSDEKATYAKQQGADDVINYNTENVIERVRDITDSNGVDLILNSIAGNTFEQDFELLAPMGQVIWFGFAAGYPQLNLTETLGNAFMKSAGIRTFTLYSIFENSQLFNSSVKTLVQYLVDGKIKPQIYEKILLSEAPRAHELLESSVVKGRLLLKI</sequence>
<dbReference type="InterPro" id="IPR013154">
    <property type="entry name" value="ADH-like_N"/>
</dbReference>
<dbReference type="PANTHER" id="PTHR48106">
    <property type="entry name" value="QUINONE OXIDOREDUCTASE PIG3-RELATED"/>
    <property type="match status" value="1"/>
</dbReference>
<dbReference type="GO" id="GO:0005829">
    <property type="term" value="C:cytosol"/>
    <property type="evidence" value="ECO:0007669"/>
    <property type="project" value="TreeGrafter"/>
</dbReference>
<dbReference type="PROSITE" id="PS01162">
    <property type="entry name" value="QOR_ZETA_CRYSTAL"/>
    <property type="match status" value="1"/>
</dbReference>
<name>A0A3B0W7P8_9ZZZZ</name>
<dbReference type="InterPro" id="IPR011032">
    <property type="entry name" value="GroES-like_sf"/>
</dbReference>
<evidence type="ECO:0000313" key="4">
    <source>
        <dbReference type="EMBL" id="VAW51341.1"/>
    </source>
</evidence>
<organism evidence="4">
    <name type="scientific">hydrothermal vent metagenome</name>
    <dbReference type="NCBI Taxonomy" id="652676"/>
    <lineage>
        <taxon>unclassified sequences</taxon>
        <taxon>metagenomes</taxon>
        <taxon>ecological metagenomes</taxon>
    </lineage>
</organism>
<keyword evidence="1" id="KW-0521">NADP</keyword>
<protein>
    <recommendedName>
        <fullName evidence="3">Enoyl reductase (ER) domain-containing protein</fullName>
    </recommendedName>
</protein>
<dbReference type="Gene3D" id="3.40.50.720">
    <property type="entry name" value="NAD(P)-binding Rossmann-like Domain"/>
    <property type="match status" value="1"/>
</dbReference>
<evidence type="ECO:0000256" key="1">
    <source>
        <dbReference type="ARBA" id="ARBA00022857"/>
    </source>
</evidence>
<dbReference type="EMBL" id="UOFE01000015">
    <property type="protein sequence ID" value="VAW51341.1"/>
    <property type="molecule type" value="Genomic_DNA"/>
</dbReference>
<keyword evidence="2" id="KW-0560">Oxidoreductase</keyword>
<dbReference type="Pfam" id="PF00107">
    <property type="entry name" value="ADH_zinc_N"/>
    <property type="match status" value="1"/>
</dbReference>
<feature type="domain" description="Enoyl reductase (ER)" evidence="3">
    <location>
        <begin position="10"/>
        <end position="324"/>
    </location>
</feature>
<dbReference type="GO" id="GO:0070402">
    <property type="term" value="F:NADPH binding"/>
    <property type="evidence" value="ECO:0007669"/>
    <property type="project" value="TreeGrafter"/>
</dbReference>
<dbReference type="GO" id="GO:0003960">
    <property type="term" value="F:quinone reductase (NADPH) activity"/>
    <property type="evidence" value="ECO:0007669"/>
    <property type="project" value="TreeGrafter"/>
</dbReference>